<dbReference type="EMBL" id="LIUT01000008">
    <property type="protein sequence ID" value="KOR75970.1"/>
    <property type="molecule type" value="Genomic_DNA"/>
</dbReference>
<sequence>MGDFDHTPCDSAYALVYELIMATDGRTTDLLETIVNGSLTPKVIRQEVIHPSMAAGEMIYRESVLLDSLGNAISHNFVFLKPESMPADLLDELLLDKEPIGKIMKRLNVFSRRTVKAAGWRPADQITNLEGEPAETIFFSPNAMIPYKTYSVQFSGCEDSGMELLEYFNPSLVEHYLRSREVSWTGLERVR</sequence>
<comment type="caution">
    <text evidence="1">The sequence shown here is derived from an EMBL/GenBank/DDBJ whole genome shotgun (WGS) entry which is preliminary data.</text>
</comment>
<gene>
    <name evidence="1" type="ORF">AM231_25250</name>
</gene>
<evidence type="ECO:0000313" key="2">
    <source>
        <dbReference type="Proteomes" id="UP000036932"/>
    </source>
</evidence>
<dbReference type="Proteomes" id="UP000036932">
    <property type="component" value="Unassembled WGS sequence"/>
</dbReference>
<dbReference type="Gene3D" id="3.40.1410.10">
    <property type="entry name" value="Chorismate lyase-like"/>
    <property type="match status" value="1"/>
</dbReference>
<proteinExistence type="predicted"/>
<accession>A0A0M1N1R5</accession>
<keyword evidence="2" id="KW-1185">Reference proteome</keyword>
<evidence type="ECO:0000313" key="1">
    <source>
        <dbReference type="EMBL" id="KOR75970.1"/>
    </source>
</evidence>
<protein>
    <submittedName>
        <fullName evidence="1">Uncharacterized protein</fullName>
    </submittedName>
</protein>
<dbReference type="RefSeq" id="WP_053490841.1">
    <property type="nucleotide sequence ID" value="NZ_LIUT01000008.1"/>
</dbReference>
<reference evidence="2" key="1">
    <citation type="submission" date="2015-08" db="EMBL/GenBank/DDBJ databases">
        <title>Genome sequencing project for genomic taxonomy and phylogenomics of Bacillus-like bacteria.</title>
        <authorList>
            <person name="Liu B."/>
            <person name="Wang J."/>
            <person name="Zhu Y."/>
            <person name="Liu G."/>
            <person name="Chen Q."/>
            <person name="Chen Z."/>
            <person name="Lan J."/>
            <person name="Che J."/>
            <person name="Ge C."/>
            <person name="Shi H."/>
            <person name="Pan Z."/>
            <person name="Liu X."/>
        </authorList>
    </citation>
    <scope>NUCLEOTIDE SEQUENCE [LARGE SCALE GENOMIC DNA]</scope>
    <source>
        <strain evidence="2">FJAT-22460</strain>
    </source>
</reference>
<dbReference type="SUPFAM" id="SSF64288">
    <property type="entry name" value="Chorismate lyase-like"/>
    <property type="match status" value="1"/>
</dbReference>
<name>A0A0M1N1R5_9BACL</name>
<dbReference type="PATRIC" id="fig|1705565.3.peg.1235"/>
<organism evidence="1 2">
    <name type="scientific">Paenibacillus solani</name>
    <dbReference type="NCBI Taxonomy" id="1705565"/>
    <lineage>
        <taxon>Bacteria</taxon>
        <taxon>Bacillati</taxon>
        <taxon>Bacillota</taxon>
        <taxon>Bacilli</taxon>
        <taxon>Bacillales</taxon>
        <taxon>Paenibacillaceae</taxon>
        <taxon>Paenibacillus</taxon>
    </lineage>
</organism>
<dbReference type="OrthoDB" id="2832837at2"/>
<dbReference type="InterPro" id="IPR028978">
    <property type="entry name" value="Chorismate_lyase_/UTRA_dom_sf"/>
</dbReference>
<dbReference type="AlphaFoldDB" id="A0A0M1N1R5"/>